<name>A0A4Q9HJT3_STRKA</name>
<sequence length="108" mass="11471">MVKTPISIPPNPPEPRWIGSVPTANAMGSETGAVIRSYGRTHSAAPTPTSMKKTPYAVCEPPRNSVSRQPNANSARVASSQQPKPVSFGAGIRRSRAPSGASRPRRRP</sequence>
<gene>
    <name evidence="2" type="ORF">EYS09_35875</name>
</gene>
<reference evidence="2 3" key="1">
    <citation type="submission" date="2019-02" db="EMBL/GenBank/DDBJ databases">
        <title>Draft Genome Sequence of Streptomyces sp. AM-2504, identified by 16S rRNA comparative analysis as a Streptomyces Kasugaensis strain.</title>
        <authorList>
            <person name="Napolioni V."/>
            <person name="Giuliodori A.M."/>
            <person name="Spurio R."/>
            <person name="Fabbretti A."/>
        </authorList>
    </citation>
    <scope>NUCLEOTIDE SEQUENCE [LARGE SCALE GENOMIC DNA]</scope>
    <source>
        <strain evidence="2 3">AM-2504</strain>
    </source>
</reference>
<feature type="compositionally biased region" description="Polar residues" evidence="1">
    <location>
        <begin position="64"/>
        <end position="84"/>
    </location>
</feature>
<evidence type="ECO:0000313" key="2">
    <source>
        <dbReference type="EMBL" id="TBO54943.1"/>
    </source>
</evidence>
<feature type="region of interest" description="Disordered" evidence="1">
    <location>
        <begin position="40"/>
        <end position="108"/>
    </location>
</feature>
<evidence type="ECO:0000256" key="1">
    <source>
        <dbReference type="SAM" id="MobiDB-lite"/>
    </source>
</evidence>
<proteinExistence type="predicted"/>
<feature type="region of interest" description="Disordered" evidence="1">
    <location>
        <begin position="1"/>
        <end position="24"/>
    </location>
</feature>
<organism evidence="2 3">
    <name type="scientific">Streptomyces kasugaensis</name>
    <dbReference type="NCBI Taxonomy" id="1946"/>
    <lineage>
        <taxon>Bacteria</taxon>
        <taxon>Bacillati</taxon>
        <taxon>Actinomycetota</taxon>
        <taxon>Actinomycetes</taxon>
        <taxon>Kitasatosporales</taxon>
        <taxon>Streptomycetaceae</taxon>
        <taxon>Streptomyces</taxon>
    </lineage>
</organism>
<comment type="caution">
    <text evidence="2">The sequence shown here is derived from an EMBL/GenBank/DDBJ whole genome shotgun (WGS) entry which is preliminary data.</text>
</comment>
<feature type="compositionally biased region" description="Low complexity" evidence="1">
    <location>
        <begin position="89"/>
        <end position="102"/>
    </location>
</feature>
<evidence type="ECO:0000313" key="3">
    <source>
        <dbReference type="Proteomes" id="UP000292452"/>
    </source>
</evidence>
<dbReference type="EMBL" id="SIXH01000643">
    <property type="protein sequence ID" value="TBO54943.1"/>
    <property type="molecule type" value="Genomic_DNA"/>
</dbReference>
<accession>A0A4Q9HJT3</accession>
<keyword evidence="3" id="KW-1185">Reference proteome</keyword>
<dbReference type="Proteomes" id="UP000292452">
    <property type="component" value="Unassembled WGS sequence"/>
</dbReference>
<dbReference type="AlphaFoldDB" id="A0A4Q9HJT3"/>
<protein>
    <submittedName>
        <fullName evidence="2">Uncharacterized protein</fullName>
    </submittedName>
</protein>